<dbReference type="Gene3D" id="3.60.130.30">
    <property type="match status" value="1"/>
</dbReference>
<comment type="caution">
    <text evidence="2">The sequence shown here is derived from an EMBL/GenBank/DDBJ whole genome shotgun (WGS) entry which is preliminary data.</text>
</comment>
<dbReference type="Proteomes" id="UP000719766">
    <property type="component" value="Unassembled WGS sequence"/>
</dbReference>
<dbReference type="EMBL" id="JABBWE010000133">
    <property type="protein sequence ID" value="KAG1784674.1"/>
    <property type="molecule type" value="Genomic_DNA"/>
</dbReference>
<evidence type="ECO:0000313" key="3">
    <source>
        <dbReference type="Proteomes" id="UP000719766"/>
    </source>
</evidence>
<proteinExistence type="predicted"/>
<dbReference type="AlphaFoldDB" id="A0A9P7A928"/>
<evidence type="ECO:0000313" key="2">
    <source>
        <dbReference type="EMBL" id="KAG1784674.1"/>
    </source>
</evidence>
<dbReference type="RefSeq" id="XP_041152159.1">
    <property type="nucleotide sequence ID" value="XM_041301033.1"/>
</dbReference>
<gene>
    <name evidence="2" type="ORF">HD556DRAFT_1314887</name>
</gene>
<dbReference type="GeneID" id="64594797"/>
<name>A0A9P7A928_9AGAM</name>
<accession>A0A9P7A928</accession>
<dbReference type="OrthoDB" id="2603830at2759"/>
<evidence type="ECO:0000256" key="1">
    <source>
        <dbReference type="SAM" id="MobiDB-lite"/>
    </source>
</evidence>
<protein>
    <submittedName>
        <fullName evidence="2">Uncharacterized protein</fullName>
    </submittedName>
</protein>
<feature type="region of interest" description="Disordered" evidence="1">
    <location>
        <begin position="230"/>
        <end position="253"/>
    </location>
</feature>
<sequence length="381" mass="42622">MLGKNMCRSNLCNIRGRREVLLINRSIAKFLSKCKVILRCRLYLNIQANLGEVFEWIKEEISCHLPNGYKVLVKLIDILPNALGSPVRPFLLLMVNINVCMVAHRDAKDFKLCLVLAVGEFTGGGLVMREQRLVMELRNGDFVIFRRASLIMYTDAKATPASRAKAAPAFRAKATPTSSLSAKGGKNAVKGPGLTVGEEKLLKDLAQKKKVAEDAAEAKKKHAADCLLEEAEEDKERSDKDLEEEVVDEVDEEEKEFAREETVIGLKKEDEKFNKHFSITSIPKSKVKLSNLNSPCTKCIAISAYKAMCLYVATVNSFSSALNREELCWDLLVSSTRDNETWKAASQLRGEFIAKARISVPSTCGIGELKHEELEKMRFIY</sequence>
<reference evidence="2" key="1">
    <citation type="journal article" date="2020" name="New Phytol.">
        <title>Comparative genomics reveals dynamic genome evolution in host specialist ectomycorrhizal fungi.</title>
        <authorList>
            <person name="Lofgren L.A."/>
            <person name="Nguyen N.H."/>
            <person name="Vilgalys R."/>
            <person name="Ruytinx J."/>
            <person name="Liao H.L."/>
            <person name="Branco S."/>
            <person name="Kuo A."/>
            <person name="LaButti K."/>
            <person name="Lipzen A."/>
            <person name="Andreopoulos W."/>
            <person name="Pangilinan J."/>
            <person name="Riley R."/>
            <person name="Hundley H."/>
            <person name="Na H."/>
            <person name="Barry K."/>
            <person name="Grigoriev I.V."/>
            <person name="Stajich J.E."/>
            <person name="Kennedy P.G."/>
        </authorList>
    </citation>
    <scope>NUCLEOTIDE SEQUENCE</scope>
    <source>
        <strain evidence="2">S12</strain>
    </source>
</reference>
<organism evidence="2 3">
    <name type="scientific">Suillus plorans</name>
    <dbReference type="NCBI Taxonomy" id="116603"/>
    <lineage>
        <taxon>Eukaryota</taxon>
        <taxon>Fungi</taxon>
        <taxon>Dikarya</taxon>
        <taxon>Basidiomycota</taxon>
        <taxon>Agaricomycotina</taxon>
        <taxon>Agaricomycetes</taxon>
        <taxon>Agaricomycetidae</taxon>
        <taxon>Boletales</taxon>
        <taxon>Suillineae</taxon>
        <taxon>Suillaceae</taxon>
        <taxon>Suillus</taxon>
    </lineage>
</organism>
<keyword evidence="3" id="KW-1185">Reference proteome</keyword>
<feature type="compositionally biased region" description="Acidic residues" evidence="1">
    <location>
        <begin position="241"/>
        <end position="253"/>
    </location>
</feature>